<feature type="compositionally biased region" description="Low complexity" evidence="1">
    <location>
        <begin position="170"/>
        <end position="183"/>
    </location>
</feature>
<evidence type="ECO:0000313" key="3">
    <source>
        <dbReference type="Proteomes" id="UP000233551"/>
    </source>
</evidence>
<reference evidence="2 3" key="1">
    <citation type="submission" date="2017-11" db="EMBL/GenBank/DDBJ databases">
        <title>De-novo sequencing of pomegranate (Punica granatum L.) genome.</title>
        <authorList>
            <person name="Akparov Z."/>
            <person name="Amiraslanov A."/>
            <person name="Hajiyeva S."/>
            <person name="Abbasov M."/>
            <person name="Kaur K."/>
            <person name="Hamwieh A."/>
            <person name="Solovyev V."/>
            <person name="Salamov A."/>
            <person name="Braich B."/>
            <person name="Kosarev P."/>
            <person name="Mahmoud A."/>
            <person name="Hajiyev E."/>
            <person name="Babayeva S."/>
            <person name="Izzatullayeva V."/>
            <person name="Mammadov A."/>
            <person name="Mammadov A."/>
            <person name="Sharifova S."/>
            <person name="Ojaghi J."/>
            <person name="Eynullazada K."/>
            <person name="Bayramov B."/>
            <person name="Abdulazimova A."/>
            <person name="Shahmuradov I."/>
        </authorList>
    </citation>
    <scope>NUCLEOTIDE SEQUENCE [LARGE SCALE GENOMIC DNA]</scope>
    <source>
        <strain evidence="3">cv. AG2017</strain>
        <tissue evidence="2">Leaf</tissue>
    </source>
</reference>
<dbReference type="PANTHER" id="PTHR35279:SF1">
    <property type="entry name" value="ARABINANASE_LEVANSUCRASE_INVERTASE"/>
    <property type="match status" value="1"/>
</dbReference>
<dbReference type="SUPFAM" id="SSF75005">
    <property type="entry name" value="Arabinanase/levansucrase/invertase"/>
    <property type="match status" value="2"/>
</dbReference>
<feature type="region of interest" description="Disordered" evidence="1">
    <location>
        <begin position="128"/>
        <end position="184"/>
    </location>
</feature>
<proteinExistence type="predicted"/>
<dbReference type="Proteomes" id="UP000233551">
    <property type="component" value="Unassembled WGS sequence"/>
</dbReference>
<name>A0A2I0L4C3_PUNGR</name>
<organism evidence="2 3">
    <name type="scientific">Punica granatum</name>
    <name type="common">Pomegranate</name>
    <dbReference type="NCBI Taxonomy" id="22663"/>
    <lineage>
        <taxon>Eukaryota</taxon>
        <taxon>Viridiplantae</taxon>
        <taxon>Streptophyta</taxon>
        <taxon>Embryophyta</taxon>
        <taxon>Tracheophyta</taxon>
        <taxon>Spermatophyta</taxon>
        <taxon>Magnoliopsida</taxon>
        <taxon>eudicotyledons</taxon>
        <taxon>Gunneridae</taxon>
        <taxon>Pentapetalae</taxon>
        <taxon>rosids</taxon>
        <taxon>malvids</taxon>
        <taxon>Myrtales</taxon>
        <taxon>Lythraceae</taxon>
        <taxon>Punica</taxon>
    </lineage>
</organism>
<gene>
    <name evidence="2" type="ORF">CRG98_004153</name>
</gene>
<comment type="caution">
    <text evidence="2">The sequence shown here is derived from an EMBL/GenBank/DDBJ whole genome shotgun (WGS) entry which is preliminary data.</text>
</comment>
<accession>A0A2I0L4C3</accession>
<sequence>MRLRTYVTPRVHASALTSVRAPMLRSLEGLTSPPWWGGSFGLLHRVGSSSPPEQGVGEIERPDMEAAASCTAMNRLNFPSTSLPHRLSHHLHPPSSFPPPWKQVNPKVAIFLTFRHNTRTSTLLSIATHCSPKPNTNANSSSNSEQDQNPPGNEPNPSTEFQSLTDKCRSFSPPSSSSPSSSSQIVSCSRGLVLDLGPESSWDSAEVGSPVVKRFLSDDEERWYMWYHGSSGGELDGLDSIGLAVSSNGAHWEREVRSPEHAGLVMRCSKDWWAFDTAGIRPCEVVVMSSSKVRAAGAVYWMYYTGYSSEKVNYLENSLDFDLENPERVCGRSDNGNIFQSLPGLAISQDGRHWARIEGEHHSGALFDVGVENEWDSLFVSSPTVVFHSNGDLRMYYHSFDKEMGELCIGIARSRDGIKWVKLGKILGGRRGCFDECGAVNAHVVRDRKDGKYFMVYEGVDSNGERSIGFAVSNDGLKEWRRPGEEPVLRPSEGEGWWDNRRVGSPYLVQLEGKESEWRLYYRGVGNEGRTGIEDLDGKEDGFAISEARVICSLVEREPRFLLFHSECGLDLTRRGLAPGSRRHSERSCLGNVARRGTGTIDQFESVDEFPRDASVLPLVQDDKSGGAKCCLHFD</sequence>
<keyword evidence="3" id="KW-1185">Reference proteome</keyword>
<dbReference type="STRING" id="22663.A0A2I0L4C3"/>
<evidence type="ECO:0000256" key="1">
    <source>
        <dbReference type="SAM" id="MobiDB-lite"/>
    </source>
</evidence>
<dbReference type="PANTHER" id="PTHR35279">
    <property type="match status" value="1"/>
</dbReference>
<dbReference type="InterPro" id="IPR023296">
    <property type="entry name" value="Glyco_hydro_beta-prop_sf"/>
</dbReference>
<evidence type="ECO:0008006" key="4">
    <source>
        <dbReference type="Google" id="ProtNLM"/>
    </source>
</evidence>
<dbReference type="AlphaFoldDB" id="A0A2I0L4C3"/>
<evidence type="ECO:0000313" key="2">
    <source>
        <dbReference type="EMBL" id="PKI75483.1"/>
    </source>
</evidence>
<dbReference type="EMBL" id="PGOL01000169">
    <property type="protein sequence ID" value="PKI75483.1"/>
    <property type="molecule type" value="Genomic_DNA"/>
</dbReference>
<protein>
    <recommendedName>
        <fullName evidence="4">Glycosyl hydrolase family 32 N-terminal domain-containing protein</fullName>
    </recommendedName>
</protein>
<feature type="compositionally biased region" description="Polar residues" evidence="1">
    <location>
        <begin position="133"/>
        <end position="165"/>
    </location>
</feature>
<dbReference type="Gene3D" id="2.115.10.20">
    <property type="entry name" value="Glycosyl hydrolase domain, family 43"/>
    <property type="match status" value="3"/>
</dbReference>